<organism evidence="1 2">
    <name type="scientific">candidate division MSBL1 archaeon SCGC-AAA261C02</name>
    <dbReference type="NCBI Taxonomy" id="1698272"/>
    <lineage>
        <taxon>Archaea</taxon>
        <taxon>Methanobacteriati</taxon>
        <taxon>Methanobacteriota</taxon>
        <taxon>candidate division MSBL1</taxon>
    </lineage>
</organism>
<dbReference type="AlphaFoldDB" id="A0A133UXZ2"/>
<dbReference type="InterPro" id="IPR036188">
    <property type="entry name" value="FAD/NAD-bd_sf"/>
</dbReference>
<reference evidence="1 2" key="1">
    <citation type="journal article" date="2016" name="Sci. Rep.">
        <title>Metabolic traits of an uncultured archaeal lineage -MSBL1- from brine pools of the Red Sea.</title>
        <authorList>
            <person name="Mwirichia R."/>
            <person name="Alam I."/>
            <person name="Rashid M."/>
            <person name="Vinu M."/>
            <person name="Ba-Alawi W."/>
            <person name="Anthony Kamau A."/>
            <person name="Kamanda Ngugi D."/>
            <person name="Goker M."/>
            <person name="Klenk H.P."/>
            <person name="Bajic V."/>
            <person name="Stingl U."/>
        </authorList>
    </citation>
    <scope>NUCLEOTIDE SEQUENCE [LARGE SCALE GENOMIC DNA]</scope>
    <source>
        <strain evidence="1">SCGC-AAA261C02</strain>
    </source>
</reference>
<gene>
    <name evidence="1" type="ORF">AKJ42_03815</name>
</gene>
<proteinExistence type="predicted"/>
<sequence>MKPRTTPIFLGGPINQLRKEKLIITGEAAGTTMPTTGEGIRFALWSGSICYKKNYEELFANEYGKKLKFGRKLLEVILELNVEERLKIANGSPEFLSALAGGDLPRIRDLAQFPWLIRYIGKLWRPFLPTKKKA</sequence>
<accession>A0A133UXZ2</accession>
<protein>
    <recommendedName>
        <fullName evidence="3">FAD-binding domain-containing protein</fullName>
    </recommendedName>
</protein>
<comment type="caution">
    <text evidence="1">The sequence shown here is derived from an EMBL/GenBank/DDBJ whole genome shotgun (WGS) entry which is preliminary data.</text>
</comment>
<name>A0A133UXZ2_9EURY</name>
<evidence type="ECO:0000313" key="1">
    <source>
        <dbReference type="EMBL" id="KXA99050.1"/>
    </source>
</evidence>
<evidence type="ECO:0000313" key="2">
    <source>
        <dbReference type="Proteomes" id="UP000070520"/>
    </source>
</evidence>
<dbReference type="EMBL" id="LHXW01000074">
    <property type="protein sequence ID" value="KXA99050.1"/>
    <property type="molecule type" value="Genomic_DNA"/>
</dbReference>
<dbReference type="Gene3D" id="3.50.50.60">
    <property type="entry name" value="FAD/NAD(P)-binding domain"/>
    <property type="match status" value="1"/>
</dbReference>
<keyword evidence="2" id="KW-1185">Reference proteome</keyword>
<dbReference type="Proteomes" id="UP000070520">
    <property type="component" value="Unassembled WGS sequence"/>
</dbReference>
<evidence type="ECO:0008006" key="3">
    <source>
        <dbReference type="Google" id="ProtNLM"/>
    </source>
</evidence>